<evidence type="ECO:0000313" key="1">
    <source>
        <dbReference type="EMBL" id="QHL90129.1"/>
    </source>
</evidence>
<dbReference type="RefSeq" id="WP_160592014.1">
    <property type="nucleotide sequence ID" value="NZ_CP047895.1"/>
</dbReference>
<dbReference type="EMBL" id="CP047895">
    <property type="protein sequence ID" value="QHL90129.1"/>
    <property type="molecule type" value="Genomic_DNA"/>
</dbReference>
<name>A0A7Z2NVE3_9SPHN</name>
<keyword evidence="2" id="KW-1185">Reference proteome</keyword>
<gene>
    <name evidence="1" type="ORF">GVO57_03870</name>
</gene>
<protein>
    <submittedName>
        <fullName evidence="1">Uncharacterized protein</fullName>
    </submittedName>
</protein>
<dbReference type="KEGG" id="schy:GVO57_03870"/>
<dbReference type="AlphaFoldDB" id="A0A7Z2NVE3"/>
<accession>A0A7Z2NVE3</accession>
<dbReference type="Proteomes" id="UP000464468">
    <property type="component" value="Chromosome"/>
</dbReference>
<sequence length="139" mass="14814">MHEDVVERDVRRTGHVGKLSPLGLGIELGAADLDPVEGQVADIGNREAGKVCAPCHVGLQRHIRREVPVGDNDIAIVSGSKNDRFAADCIGERCGKLGRVRNLDNRHLDPRGWRNTTIVSAISGITLCRAAYAAVSVGG</sequence>
<proteinExistence type="predicted"/>
<organism evidence="1 2">
    <name type="scientific">Sphingomonas changnyeongensis</name>
    <dbReference type="NCBI Taxonomy" id="2698679"/>
    <lineage>
        <taxon>Bacteria</taxon>
        <taxon>Pseudomonadati</taxon>
        <taxon>Pseudomonadota</taxon>
        <taxon>Alphaproteobacteria</taxon>
        <taxon>Sphingomonadales</taxon>
        <taxon>Sphingomonadaceae</taxon>
        <taxon>Sphingomonas</taxon>
    </lineage>
</organism>
<reference evidence="1 2" key="1">
    <citation type="submission" date="2020-01" db="EMBL/GenBank/DDBJ databases">
        <title>Sphingomonas sp. C33 whole genome sequece.</title>
        <authorList>
            <person name="Park C."/>
        </authorList>
    </citation>
    <scope>NUCLEOTIDE SEQUENCE [LARGE SCALE GENOMIC DNA]</scope>
    <source>
        <strain evidence="1 2">C33</strain>
    </source>
</reference>
<evidence type="ECO:0000313" key="2">
    <source>
        <dbReference type="Proteomes" id="UP000464468"/>
    </source>
</evidence>